<dbReference type="PRINTS" id="PR00371">
    <property type="entry name" value="FPNCR"/>
</dbReference>
<dbReference type="AlphaFoldDB" id="A0A1J4Q9P9"/>
<dbReference type="PROSITE" id="PS51384">
    <property type="entry name" value="FAD_FR"/>
    <property type="match status" value="1"/>
</dbReference>
<dbReference type="RefSeq" id="WP_071473856.1">
    <property type="nucleotide sequence ID" value="NZ_MDKE01000066.1"/>
</dbReference>
<dbReference type="Gene3D" id="3.40.50.80">
    <property type="entry name" value="Nucleotide-binding domain of ferredoxin-NADP reductase (FNR) module"/>
    <property type="match status" value="1"/>
</dbReference>
<proteinExistence type="predicted"/>
<protein>
    <submittedName>
        <fullName evidence="3">Oxidoreductase</fullName>
    </submittedName>
</protein>
<dbReference type="EMBL" id="MDKE01000066">
    <property type="protein sequence ID" value="OIN04761.1"/>
    <property type="molecule type" value="Genomic_DNA"/>
</dbReference>
<dbReference type="Proteomes" id="UP000243073">
    <property type="component" value="Unassembled WGS sequence"/>
</dbReference>
<reference evidence="3 4" key="1">
    <citation type="submission" date="2016-07" db="EMBL/GenBank/DDBJ databases">
        <title>Draft Genome Sequence of Oceanisphaera psychrotolerans, isolated from coastal sediment samples.</title>
        <authorList>
            <person name="Zhuo S."/>
            <person name="Ruan Z."/>
        </authorList>
    </citation>
    <scope>NUCLEOTIDE SEQUENCE [LARGE SCALE GENOMIC DNA]</scope>
    <source>
        <strain evidence="3 4">LAM-WHM-ZC</strain>
    </source>
</reference>
<dbReference type="InterPro" id="IPR001433">
    <property type="entry name" value="OxRdtase_FAD/NAD-bd"/>
</dbReference>
<dbReference type="PANTHER" id="PTHR47354:SF5">
    <property type="entry name" value="PROTEIN RFBI"/>
    <property type="match status" value="1"/>
</dbReference>
<dbReference type="STRING" id="1414654.BFR47_05545"/>
<dbReference type="SUPFAM" id="SSF63380">
    <property type="entry name" value="Riboflavin synthase domain-like"/>
    <property type="match status" value="1"/>
</dbReference>
<evidence type="ECO:0000259" key="2">
    <source>
        <dbReference type="PROSITE" id="PS51384"/>
    </source>
</evidence>
<dbReference type="SUPFAM" id="SSF52343">
    <property type="entry name" value="Ferredoxin reductase-like, C-terminal NADP-linked domain"/>
    <property type="match status" value="1"/>
</dbReference>
<dbReference type="InterPro" id="IPR017927">
    <property type="entry name" value="FAD-bd_FR_type"/>
</dbReference>
<dbReference type="PRINTS" id="PR00410">
    <property type="entry name" value="PHEHYDRXLASE"/>
</dbReference>
<dbReference type="Gene3D" id="2.40.30.10">
    <property type="entry name" value="Translation factors"/>
    <property type="match status" value="1"/>
</dbReference>
<accession>A0A1J4Q9P9</accession>
<comment type="caution">
    <text evidence="3">The sequence shown here is derived from an EMBL/GenBank/DDBJ whole genome shotgun (WGS) entry which is preliminary data.</text>
</comment>
<feature type="domain" description="FAD-binding FR-type" evidence="2">
    <location>
        <begin position="1"/>
        <end position="103"/>
    </location>
</feature>
<gene>
    <name evidence="3" type="ORF">BFR47_05545</name>
</gene>
<dbReference type="InterPro" id="IPR001709">
    <property type="entry name" value="Flavoprot_Pyr_Nucl_cyt_Rdtase"/>
</dbReference>
<evidence type="ECO:0000256" key="1">
    <source>
        <dbReference type="ARBA" id="ARBA00034078"/>
    </source>
</evidence>
<dbReference type="InterPro" id="IPR017938">
    <property type="entry name" value="Riboflavin_synthase-like_b-brl"/>
</dbReference>
<dbReference type="CDD" id="cd00322">
    <property type="entry name" value="FNR_like"/>
    <property type="match status" value="1"/>
</dbReference>
<name>A0A1J4Q9P9_9GAMM</name>
<dbReference type="GO" id="GO:0016491">
    <property type="term" value="F:oxidoreductase activity"/>
    <property type="evidence" value="ECO:0007669"/>
    <property type="project" value="InterPro"/>
</dbReference>
<keyword evidence="4" id="KW-1185">Reference proteome</keyword>
<dbReference type="InterPro" id="IPR039261">
    <property type="entry name" value="FNR_nucleotide-bd"/>
</dbReference>
<evidence type="ECO:0000313" key="4">
    <source>
        <dbReference type="Proteomes" id="UP000243073"/>
    </source>
</evidence>
<dbReference type="InterPro" id="IPR050415">
    <property type="entry name" value="MRET"/>
</dbReference>
<organism evidence="3 4">
    <name type="scientific">Oceanisphaera psychrotolerans</name>
    <dbReference type="NCBI Taxonomy" id="1414654"/>
    <lineage>
        <taxon>Bacteria</taxon>
        <taxon>Pseudomonadati</taxon>
        <taxon>Pseudomonadota</taxon>
        <taxon>Gammaproteobacteria</taxon>
        <taxon>Aeromonadales</taxon>
        <taxon>Aeromonadaceae</taxon>
        <taxon>Oceanisphaera</taxon>
    </lineage>
</organism>
<dbReference type="Pfam" id="PF00175">
    <property type="entry name" value="NAD_binding_1"/>
    <property type="match status" value="1"/>
</dbReference>
<dbReference type="PANTHER" id="PTHR47354">
    <property type="entry name" value="NADH OXIDOREDUCTASE HCR"/>
    <property type="match status" value="1"/>
</dbReference>
<evidence type="ECO:0000313" key="3">
    <source>
        <dbReference type="EMBL" id="OIN04761.1"/>
    </source>
</evidence>
<sequence>MAGYQLKLKRKQQVAEGTLALYFDKPDDFSFQAGQCARLVLVDPPETDDEGNGRILSLASAPAESELMFATRIRDSAFKRVLSALTPGAEFTLKGPYGDFTLPADPARELVFITGGIGITPVRSMLLQAMAESQGRQMTLFYANRRPEDAAFLDELTQACAISSHCMLVATMTQAGQSAQHWQGERGHVDKAMLNRHLTDLARPLYYLDGPPGLVAAMKTMLVDAGVAEAQLRTEEFAGY</sequence>
<comment type="cofactor">
    <cofactor evidence="1">
        <name>[2Fe-2S] cluster</name>
        <dbReference type="ChEBI" id="CHEBI:190135"/>
    </cofactor>
</comment>
<dbReference type="OrthoDB" id="9806195at2"/>